<keyword evidence="8 11" id="KW-1133">Transmembrane helix</keyword>
<evidence type="ECO:0000256" key="10">
    <source>
        <dbReference type="ARBA" id="ARBA00045533"/>
    </source>
</evidence>
<dbReference type="OMA" id="ILMNEYP"/>
<dbReference type="NCBIfam" id="TIGR02228">
    <property type="entry name" value="sigpep_I_arch"/>
    <property type="match status" value="1"/>
</dbReference>
<keyword evidence="9 11" id="KW-0472">Membrane</keyword>
<evidence type="ECO:0000313" key="13">
    <source>
        <dbReference type="Proteomes" id="UP000038009"/>
    </source>
</evidence>
<comment type="similarity">
    <text evidence="3">Belongs to the peptidase S26B family.</text>
</comment>
<evidence type="ECO:0000256" key="6">
    <source>
        <dbReference type="ARBA" id="ARBA00021755"/>
    </source>
</evidence>
<dbReference type="InterPro" id="IPR019533">
    <property type="entry name" value="Peptidase_S26"/>
</dbReference>
<reference evidence="12 13" key="1">
    <citation type="journal article" date="2015" name="PLoS Pathog.">
        <title>Leptomonas seymouri: Adaptations to the Dixenous Life Cycle Analyzed by Genome Sequencing, Transcriptome Profiling and Co-infection with Leishmania donovani.</title>
        <authorList>
            <person name="Kraeva N."/>
            <person name="Butenko A."/>
            <person name="Hlavacova J."/>
            <person name="Kostygov A."/>
            <person name="Myskova J."/>
            <person name="Grybchuk D."/>
            <person name="Lestinova T."/>
            <person name="Votypka J."/>
            <person name="Volf P."/>
            <person name="Opperdoes F."/>
            <person name="Flegontov P."/>
            <person name="Lukes J."/>
            <person name="Yurchenko V."/>
        </authorList>
    </citation>
    <scope>NUCLEOTIDE SEQUENCE [LARGE SCALE GENOMIC DNA]</scope>
    <source>
        <strain evidence="12 13">ATCC 30220</strain>
    </source>
</reference>
<evidence type="ECO:0000313" key="12">
    <source>
        <dbReference type="EMBL" id="KPI90631.1"/>
    </source>
</evidence>
<dbReference type="InterPro" id="IPR036286">
    <property type="entry name" value="LexA/Signal_pep-like_sf"/>
</dbReference>
<feature type="transmembrane region" description="Helical" evidence="11">
    <location>
        <begin position="16"/>
        <end position="40"/>
    </location>
</feature>
<dbReference type="GO" id="GO:0009003">
    <property type="term" value="F:signal peptidase activity"/>
    <property type="evidence" value="ECO:0007669"/>
    <property type="project" value="UniProtKB-EC"/>
</dbReference>
<dbReference type="Proteomes" id="UP000038009">
    <property type="component" value="Unassembled WGS sequence"/>
</dbReference>
<evidence type="ECO:0000256" key="3">
    <source>
        <dbReference type="ARBA" id="ARBA00011035"/>
    </source>
</evidence>
<dbReference type="PRINTS" id="PR00728">
    <property type="entry name" value="SIGNALPTASE"/>
</dbReference>
<evidence type="ECO:0000256" key="9">
    <source>
        <dbReference type="ARBA" id="ARBA00023136"/>
    </source>
</evidence>
<evidence type="ECO:0000256" key="8">
    <source>
        <dbReference type="ARBA" id="ARBA00022989"/>
    </source>
</evidence>
<dbReference type="GO" id="GO:0004252">
    <property type="term" value="F:serine-type endopeptidase activity"/>
    <property type="evidence" value="ECO:0007669"/>
    <property type="project" value="InterPro"/>
</dbReference>
<evidence type="ECO:0000256" key="1">
    <source>
        <dbReference type="ARBA" id="ARBA00000677"/>
    </source>
</evidence>
<dbReference type="SUPFAM" id="SSF51306">
    <property type="entry name" value="LexA/Signal peptidase"/>
    <property type="match status" value="1"/>
</dbReference>
<dbReference type="PANTHER" id="PTHR10806">
    <property type="entry name" value="SIGNAL PEPTIDASE COMPLEX CATALYTIC SUBUNIT SEC11"/>
    <property type="match status" value="1"/>
</dbReference>
<comment type="function">
    <text evidence="10">Catalytic component of the signal peptidase complex (SPC) which catalyzes the cleavage of N-terminal signal sequences from nascent proteins as they are translocated into the lumen of the endoplasmic reticulum. Specifically cleaves N-terminal signal peptides that contain a hydrophobic alpha-helix (h-region) shorter than 18-20 amino acids.</text>
</comment>
<comment type="subcellular location">
    <subcellularLocation>
        <location evidence="2">Endoplasmic reticulum membrane</location>
        <topology evidence="2">Single-pass type II membrane protein</topology>
    </subcellularLocation>
</comment>
<dbReference type="PANTHER" id="PTHR10806:SF6">
    <property type="entry name" value="SIGNAL PEPTIDASE COMPLEX CATALYTIC SUBUNIT SEC11"/>
    <property type="match status" value="1"/>
</dbReference>
<evidence type="ECO:0000256" key="7">
    <source>
        <dbReference type="ARBA" id="ARBA00022692"/>
    </source>
</evidence>
<dbReference type="InterPro" id="IPR001733">
    <property type="entry name" value="Peptidase_S26B"/>
</dbReference>
<gene>
    <name evidence="12" type="ORF">ABL78_0227</name>
</gene>
<dbReference type="CDD" id="cd06530">
    <property type="entry name" value="S26_SPase_I"/>
    <property type="match status" value="1"/>
</dbReference>
<dbReference type="VEuPathDB" id="TriTrypDB:Lsey_0003_0240"/>
<keyword evidence="7 11" id="KW-0812">Transmembrane</keyword>
<protein>
    <recommendedName>
        <fullName evidence="5">Signal peptidase complex catalytic subunit SEC11</fullName>
        <ecNumber evidence="4">3.4.21.89</ecNumber>
    </recommendedName>
    <alternativeName>
        <fullName evidence="6">Signal peptidase complex catalytic subunit sec11</fullName>
    </alternativeName>
</protein>
<comment type="catalytic activity">
    <reaction evidence="1">
        <text>Cleavage of hydrophobic, N-terminal signal or leader sequences from secreted and periplasmic proteins.</text>
        <dbReference type="EC" id="3.4.21.89"/>
    </reaction>
</comment>
<evidence type="ECO:0000256" key="4">
    <source>
        <dbReference type="ARBA" id="ARBA00013208"/>
    </source>
</evidence>
<dbReference type="GO" id="GO:0005787">
    <property type="term" value="C:signal peptidase complex"/>
    <property type="evidence" value="ECO:0007669"/>
    <property type="project" value="TreeGrafter"/>
</dbReference>
<evidence type="ECO:0000256" key="2">
    <source>
        <dbReference type="ARBA" id="ARBA00004648"/>
    </source>
</evidence>
<dbReference type="EC" id="3.4.21.89" evidence="4"/>
<name>A0A0N1IAJ6_LEPSE</name>
<evidence type="ECO:0000256" key="11">
    <source>
        <dbReference type="SAM" id="Phobius"/>
    </source>
</evidence>
<evidence type="ECO:0000256" key="5">
    <source>
        <dbReference type="ARBA" id="ARBA00019685"/>
    </source>
</evidence>
<dbReference type="EMBL" id="LJSK01000003">
    <property type="protein sequence ID" value="KPI90631.1"/>
    <property type="molecule type" value="Genomic_DNA"/>
</dbReference>
<dbReference type="AlphaFoldDB" id="A0A0N1IAJ6"/>
<sequence length="180" mass="20525">MQDIIENILSLRRRDVIHVVTTTAFFLSIILVAWCATTLYTSCDAPIVVVLSGSMEPGYYRGDVLLLHSVKQYPAEVGDIIVYSLSERSIPIVHRVHRIHQRAEDGKRFYLTKGDNNVHDDDFLFKGGRQWLEEDMIIGKTFAYVPLIGYLTIAFNEVFIIKYICLVLIAVLLLASNDEF</sequence>
<dbReference type="GO" id="GO:0006465">
    <property type="term" value="P:signal peptide processing"/>
    <property type="evidence" value="ECO:0007669"/>
    <property type="project" value="InterPro"/>
</dbReference>
<dbReference type="OrthoDB" id="10257561at2759"/>
<organism evidence="12 13">
    <name type="scientific">Leptomonas seymouri</name>
    <dbReference type="NCBI Taxonomy" id="5684"/>
    <lineage>
        <taxon>Eukaryota</taxon>
        <taxon>Discoba</taxon>
        <taxon>Euglenozoa</taxon>
        <taxon>Kinetoplastea</taxon>
        <taxon>Metakinetoplastina</taxon>
        <taxon>Trypanosomatida</taxon>
        <taxon>Trypanosomatidae</taxon>
        <taxon>Leishmaniinae</taxon>
        <taxon>Leptomonas</taxon>
    </lineage>
</organism>
<keyword evidence="13" id="KW-1185">Reference proteome</keyword>
<feature type="transmembrane region" description="Helical" evidence="11">
    <location>
        <begin position="147"/>
        <end position="175"/>
    </location>
</feature>
<proteinExistence type="inferred from homology"/>
<comment type="caution">
    <text evidence="12">The sequence shown here is derived from an EMBL/GenBank/DDBJ whole genome shotgun (WGS) entry which is preliminary data.</text>
</comment>
<accession>A0A0N1IAJ6</accession>